<feature type="compositionally biased region" description="Low complexity" evidence="1">
    <location>
        <begin position="323"/>
        <end position="347"/>
    </location>
</feature>
<dbReference type="Proteomes" id="UP000183376">
    <property type="component" value="Chromosome I"/>
</dbReference>
<dbReference type="eggNOG" id="COG3087">
    <property type="taxonomic scope" value="Bacteria"/>
</dbReference>
<name>A0A1H0DU78_ALLAB</name>
<evidence type="ECO:0000313" key="2">
    <source>
        <dbReference type="EMBL" id="SDN73710.1"/>
    </source>
</evidence>
<reference evidence="2 3" key="1">
    <citation type="submission" date="2016-10" db="EMBL/GenBank/DDBJ databases">
        <authorList>
            <person name="de Groot N.N."/>
        </authorList>
    </citation>
    <scope>NUCLEOTIDE SEQUENCE [LARGE SCALE GENOMIC DNA]</scope>
    <source>
        <strain evidence="2 3">DSM 44149</strain>
    </source>
</reference>
<gene>
    <name evidence="2" type="ORF">SAMN04489726_7998</name>
</gene>
<keyword evidence="3" id="KW-1185">Reference proteome</keyword>
<dbReference type="OrthoDB" id="3830856at2"/>
<protein>
    <recommendedName>
        <fullName evidence="4">Bacteriophage Mu GpT domain-containing protein</fullName>
    </recommendedName>
</protein>
<dbReference type="Pfam" id="PF25209">
    <property type="entry name" value="Phage_capsid_4"/>
    <property type="match status" value="1"/>
</dbReference>
<dbReference type="AlphaFoldDB" id="A0A1H0DU78"/>
<organism evidence="2 3">
    <name type="scientific">Allokutzneria albata</name>
    <name type="common">Kibdelosporangium albatum</name>
    <dbReference type="NCBI Taxonomy" id="211114"/>
    <lineage>
        <taxon>Bacteria</taxon>
        <taxon>Bacillati</taxon>
        <taxon>Actinomycetota</taxon>
        <taxon>Actinomycetes</taxon>
        <taxon>Pseudonocardiales</taxon>
        <taxon>Pseudonocardiaceae</taxon>
        <taxon>Allokutzneria</taxon>
    </lineage>
</organism>
<dbReference type="STRING" id="211114.SAMN04489726_7998"/>
<feature type="region of interest" description="Disordered" evidence="1">
    <location>
        <begin position="321"/>
        <end position="357"/>
    </location>
</feature>
<dbReference type="RefSeq" id="WP_052407823.1">
    <property type="nucleotide sequence ID" value="NZ_JOEF01000022.1"/>
</dbReference>
<dbReference type="EMBL" id="LT629701">
    <property type="protein sequence ID" value="SDN73710.1"/>
    <property type="molecule type" value="Genomic_DNA"/>
</dbReference>
<proteinExistence type="predicted"/>
<accession>A0A1H0DU78</accession>
<evidence type="ECO:0000313" key="3">
    <source>
        <dbReference type="Proteomes" id="UP000183376"/>
    </source>
</evidence>
<evidence type="ECO:0000256" key="1">
    <source>
        <dbReference type="SAM" id="MobiDB-lite"/>
    </source>
</evidence>
<feature type="region of interest" description="Disordered" evidence="1">
    <location>
        <begin position="383"/>
        <end position="406"/>
    </location>
</feature>
<sequence length="846" mass="90882">MTEHYCEDPSCGRCAEQRTRSGYHGTAAPTVAEDAPRPVTCPECGHRFALDSTAQRVTESREAMVSGELSYDDKRELVRGALRARHHSDADGYYCWVGILDLTDTEVVYVVSDATYQCSWSLAGRTVTLGAPVAVVSTYVPDPLATSDGAEVDGTAAETTVEIERARTVGRVLEAAGTDEGTGGRIYRVRIIAYGESKNMRRYPETVMRQAVPLYEGAKAYDRHRSDEDMRSGTIAGLVGHYRNVTAAAEGLEADLVLLPSAAHAAEALDASIAAQAEGLAPIVGISHDVYGTFRVVREGDRQLHEAVAITSVNSADIVSEPAAGGQAQRVVAGGTTPPTDAGTPSAEHSEENTVPAPTREEILAALSGATPEELAAAGLAHAPAPTTETTQPTAPAPAAQPTEATTARESVLGQMMIREAVRQAELPASAAEAITAALPEQIREADVLRQIGLIKDTLALTERAGLTPTAPTAQVTQEAREKKATALDNFFAGNYREGYRSFKAAFADITGRYSGSSIDADYNRLVLRETLGFYDSATRALESGDTTTWAQILGDSITRRMVAEYARPDLQTWRKIVSSVVAVNDFRTQRIGRLGGYGLLPEVAQGAPYQPLTTPGDEEATYAIGKKGGTEDLTMEMIANDDQRAIARIPVKLGLSAAQTLFRFVWDILVTNAATTYDSVALFHATHNNTDNPALLSQSTLSAGRRKMRQQTAYGDSSDVLSIIPKFLIVPSSLEEIAFQLCTSAVAIPATPAGPSNTPNLHQGLEPIILDYFADQNDWFLVADPSRTPTMELGFYQGREEPELFTQSDENVGAVFDADKITYKIRHVYGSAVLDHRGFYRGANA</sequence>
<evidence type="ECO:0008006" key="4">
    <source>
        <dbReference type="Google" id="ProtNLM"/>
    </source>
</evidence>